<dbReference type="EMBL" id="CAFBPU010000026">
    <property type="protein sequence ID" value="CAB5034423.1"/>
    <property type="molecule type" value="Genomic_DNA"/>
</dbReference>
<dbReference type="PANTHER" id="PTHR32060">
    <property type="entry name" value="TAIL-SPECIFIC PROTEASE"/>
    <property type="match status" value="1"/>
</dbReference>
<evidence type="ECO:0000256" key="2">
    <source>
        <dbReference type="ARBA" id="ARBA00022670"/>
    </source>
</evidence>
<dbReference type="InterPro" id="IPR004447">
    <property type="entry name" value="Peptidase_S41A"/>
</dbReference>
<dbReference type="SUPFAM" id="SSF50156">
    <property type="entry name" value="PDZ domain-like"/>
    <property type="match status" value="1"/>
</dbReference>
<dbReference type="AlphaFoldDB" id="A0A6J7RZU1"/>
<gene>
    <name evidence="6" type="ORF">UFOPK3268_00998</name>
    <name evidence="7" type="ORF">UFOPK3752_02063</name>
    <name evidence="8" type="ORF">UFOPK4150_01355</name>
</gene>
<dbReference type="PANTHER" id="PTHR32060:SF30">
    <property type="entry name" value="CARBOXY-TERMINAL PROCESSING PROTEASE CTPA"/>
    <property type="match status" value="1"/>
</dbReference>
<protein>
    <submittedName>
        <fullName evidence="8">Unannotated protein</fullName>
    </submittedName>
</protein>
<dbReference type="GO" id="GO:0007165">
    <property type="term" value="P:signal transduction"/>
    <property type="evidence" value="ECO:0007669"/>
    <property type="project" value="TreeGrafter"/>
</dbReference>
<dbReference type="InterPro" id="IPR001478">
    <property type="entry name" value="PDZ"/>
</dbReference>
<sequence>MSTPPPSARRARRALLVVGLVAAAFGIGVVTGIAGSPSRELTSSSASSRLLDEAAARIMADAAEPMSIDQLDQAAVEGMLKALGDRWSSYYSPSEFASFQAGLDGHYSGIGVWLQAAQNGQMLIGSVQPGSPASGAGIAAGDRLVSVSGRVLAAESLAAVADVLRGDPGTTVTLELERAGSIFTVALTRSAFASDDVIVTRLKGGVEVVRVGAFTRGVGAAVRKALLAAPSADPAGLSATAGVVLDLRGNPGGLLTEAVEVASAFLSGGTVVSYERRGLPVQQLDAIGEGNVSVPLVVLVDEGTASAAEVVAGALQDRNRAVIVGSHTFGKGSIQEPRALSDGSAIEFTVGRYFTPSGRSLDGLGIEPDVLVAGRAGSATAEQRALEVLRGLVAASDASQRG</sequence>
<dbReference type="Gene3D" id="3.30.750.44">
    <property type="match status" value="1"/>
</dbReference>
<dbReference type="Gene3D" id="3.90.226.10">
    <property type="entry name" value="2-enoyl-CoA Hydratase, Chain A, domain 1"/>
    <property type="match status" value="1"/>
</dbReference>
<dbReference type="EMBL" id="CAFBIZ010000121">
    <property type="protein sequence ID" value="CAB4850380.1"/>
    <property type="molecule type" value="Genomic_DNA"/>
</dbReference>
<dbReference type="GO" id="GO:0006508">
    <property type="term" value="P:proteolysis"/>
    <property type="evidence" value="ECO:0007669"/>
    <property type="project" value="UniProtKB-KW"/>
</dbReference>
<evidence type="ECO:0000259" key="5">
    <source>
        <dbReference type="PROSITE" id="PS50106"/>
    </source>
</evidence>
<dbReference type="InterPro" id="IPR005151">
    <property type="entry name" value="Tail-specific_protease"/>
</dbReference>
<name>A0A6J7RZU1_9ZZZZ</name>
<reference evidence="8" key="1">
    <citation type="submission" date="2020-05" db="EMBL/GenBank/DDBJ databases">
        <authorList>
            <person name="Chiriac C."/>
            <person name="Salcher M."/>
            <person name="Ghai R."/>
            <person name="Kavagutti S V."/>
        </authorList>
    </citation>
    <scope>NUCLEOTIDE SEQUENCE</scope>
</reference>
<dbReference type="SUPFAM" id="SSF52096">
    <property type="entry name" value="ClpP/crotonase"/>
    <property type="match status" value="1"/>
</dbReference>
<comment type="similarity">
    <text evidence="1">Belongs to the peptidase S41A family.</text>
</comment>
<evidence type="ECO:0000256" key="1">
    <source>
        <dbReference type="ARBA" id="ARBA00009179"/>
    </source>
</evidence>
<dbReference type="Pfam" id="PF03572">
    <property type="entry name" value="Peptidase_S41"/>
    <property type="match status" value="1"/>
</dbReference>
<evidence type="ECO:0000256" key="3">
    <source>
        <dbReference type="ARBA" id="ARBA00022801"/>
    </source>
</evidence>
<dbReference type="InterPro" id="IPR041489">
    <property type="entry name" value="PDZ_6"/>
</dbReference>
<dbReference type="GO" id="GO:0004175">
    <property type="term" value="F:endopeptidase activity"/>
    <property type="evidence" value="ECO:0007669"/>
    <property type="project" value="TreeGrafter"/>
</dbReference>
<dbReference type="Pfam" id="PF17820">
    <property type="entry name" value="PDZ_6"/>
    <property type="match status" value="1"/>
</dbReference>
<evidence type="ECO:0000313" key="7">
    <source>
        <dbReference type="EMBL" id="CAB4957496.1"/>
    </source>
</evidence>
<dbReference type="SMART" id="SM00228">
    <property type="entry name" value="PDZ"/>
    <property type="match status" value="1"/>
</dbReference>
<dbReference type="PROSITE" id="PS50106">
    <property type="entry name" value="PDZ"/>
    <property type="match status" value="1"/>
</dbReference>
<dbReference type="InterPro" id="IPR036034">
    <property type="entry name" value="PDZ_sf"/>
</dbReference>
<dbReference type="GO" id="GO:0008236">
    <property type="term" value="F:serine-type peptidase activity"/>
    <property type="evidence" value="ECO:0007669"/>
    <property type="project" value="UniProtKB-KW"/>
</dbReference>
<evidence type="ECO:0000256" key="4">
    <source>
        <dbReference type="ARBA" id="ARBA00022825"/>
    </source>
</evidence>
<accession>A0A6J7RZU1</accession>
<dbReference type="GO" id="GO:0030288">
    <property type="term" value="C:outer membrane-bounded periplasmic space"/>
    <property type="evidence" value="ECO:0007669"/>
    <property type="project" value="TreeGrafter"/>
</dbReference>
<keyword evidence="3" id="KW-0378">Hydrolase</keyword>
<dbReference type="NCBIfam" id="TIGR00225">
    <property type="entry name" value="prc"/>
    <property type="match status" value="1"/>
</dbReference>
<dbReference type="CDD" id="cd07560">
    <property type="entry name" value="Peptidase_S41_CPP"/>
    <property type="match status" value="1"/>
</dbReference>
<keyword evidence="2" id="KW-0645">Protease</keyword>
<dbReference type="SMART" id="SM00245">
    <property type="entry name" value="TSPc"/>
    <property type="match status" value="1"/>
</dbReference>
<dbReference type="EMBL" id="CAFBND010000123">
    <property type="protein sequence ID" value="CAB4957496.1"/>
    <property type="molecule type" value="Genomic_DNA"/>
</dbReference>
<evidence type="ECO:0000313" key="6">
    <source>
        <dbReference type="EMBL" id="CAB4850380.1"/>
    </source>
</evidence>
<evidence type="ECO:0000313" key="8">
    <source>
        <dbReference type="EMBL" id="CAB5034423.1"/>
    </source>
</evidence>
<organism evidence="8">
    <name type="scientific">freshwater metagenome</name>
    <dbReference type="NCBI Taxonomy" id="449393"/>
    <lineage>
        <taxon>unclassified sequences</taxon>
        <taxon>metagenomes</taxon>
        <taxon>ecological metagenomes</taxon>
    </lineage>
</organism>
<dbReference type="Gene3D" id="2.30.42.10">
    <property type="match status" value="1"/>
</dbReference>
<proteinExistence type="inferred from homology"/>
<feature type="domain" description="PDZ" evidence="5">
    <location>
        <begin position="96"/>
        <end position="165"/>
    </location>
</feature>
<keyword evidence="4" id="KW-0720">Serine protease</keyword>
<dbReference type="InterPro" id="IPR029045">
    <property type="entry name" value="ClpP/crotonase-like_dom_sf"/>
</dbReference>